<gene>
    <name evidence="2" type="ORF">GOP47_0025666</name>
</gene>
<evidence type="ECO:0000313" key="3">
    <source>
        <dbReference type="Proteomes" id="UP000886520"/>
    </source>
</evidence>
<protein>
    <submittedName>
        <fullName evidence="2">Uncharacterized protein</fullName>
    </submittedName>
</protein>
<feature type="compositionally biased region" description="Polar residues" evidence="1">
    <location>
        <begin position="8"/>
        <end position="20"/>
    </location>
</feature>
<organism evidence="2 3">
    <name type="scientific">Adiantum capillus-veneris</name>
    <name type="common">Maidenhair fern</name>
    <dbReference type="NCBI Taxonomy" id="13818"/>
    <lineage>
        <taxon>Eukaryota</taxon>
        <taxon>Viridiplantae</taxon>
        <taxon>Streptophyta</taxon>
        <taxon>Embryophyta</taxon>
        <taxon>Tracheophyta</taxon>
        <taxon>Polypodiopsida</taxon>
        <taxon>Polypodiidae</taxon>
        <taxon>Polypodiales</taxon>
        <taxon>Pteridineae</taxon>
        <taxon>Pteridaceae</taxon>
        <taxon>Vittarioideae</taxon>
        <taxon>Adiantum</taxon>
    </lineage>
</organism>
<proteinExistence type="predicted"/>
<feature type="region of interest" description="Disordered" evidence="1">
    <location>
        <begin position="1"/>
        <end position="20"/>
    </location>
</feature>
<evidence type="ECO:0000256" key="1">
    <source>
        <dbReference type="SAM" id="MobiDB-lite"/>
    </source>
</evidence>
<name>A0A9D4Z3R8_ADICA</name>
<dbReference type="Proteomes" id="UP000886520">
    <property type="component" value="Chromosome 25"/>
</dbReference>
<dbReference type="AlphaFoldDB" id="A0A9D4Z3R8"/>
<accession>A0A9D4Z3R8</accession>
<sequence>MVSRIAEGSSSAHELQGTTHQGLRVIVPPRAAFLERFVKLLATFSKIITEMVMEELIKHHVQEFTT</sequence>
<evidence type="ECO:0000313" key="2">
    <source>
        <dbReference type="EMBL" id="KAI5059347.1"/>
    </source>
</evidence>
<keyword evidence="3" id="KW-1185">Reference proteome</keyword>
<reference evidence="2" key="1">
    <citation type="submission" date="2021-01" db="EMBL/GenBank/DDBJ databases">
        <title>Adiantum capillus-veneris genome.</title>
        <authorList>
            <person name="Fang Y."/>
            <person name="Liao Q."/>
        </authorList>
    </citation>
    <scope>NUCLEOTIDE SEQUENCE</scope>
    <source>
        <strain evidence="2">H3</strain>
        <tissue evidence="2">Leaf</tissue>
    </source>
</reference>
<dbReference type="EMBL" id="JABFUD020000025">
    <property type="protein sequence ID" value="KAI5059347.1"/>
    <property type="molecule type" value="Genomic_DNA"/>
</dbReference>
<comment type="caution">
    <text evidence="2">The sequence shown here is derived from an EMBL/GenBank/DDBJ whole genome shotgun (WGS) entry which is preliminary data.</text>
</comment>